<evidence type="ECO:0000256" key="5">
    <source>
        <dbReference type="ARBA" id="ARBA00023163"/>
    </source>
</evidence>
<dbReference type="SUPFAM" id="SSF88659">
    <property type="entry name" value="Sigma3 and sigma4 domains of RNA polymerase sigma factors"/>
    <property type="match status" value="1"/>
</dbReference>
<keyword evidence="3" id="KW-0731">Sigma factor</keyword>
<keyword evidence="10" id="KW-1185">Reference proteome</keyword>
<dbReference type="InterPro" id="IPR013249">
    <property type="entry name" value="RNA_pol_sigma70_r4_t2"/>
</dbReference>
<organism evidence="9 10">
    <name type="scientific">Gordonia caeni</name>
    <dbReference type="NCBI Taxonomy" id="1007097"/>
    <lineage>
        <taxon>Bacteria</taxon>
        <taxon>Bacillati</taxon>
        <taxon>Actinomycetota</taxon>
        <taxon>Actinomycetes</taxon>
        <taxon>Mycobacteriales</taxon>
        <taxon>Gordoniaceae</taxon>
        <taxon>Gordonia</taxon>
    </lineage>
</organism>
<reference evidence="10" key="1">
    <citation type="journal article" date="2019" name="Int. J. Syst. Evol. Microbiol.">
        <title>The Global Catalogue of Microorganisms (GCM) 10K type strain sequencing project: providing services to taxonomists for standard genome sequencing and annotation.</title>
        <authorList>
            <consortium name="The Broad Institute Genomics Platform"/>
            <consortium name="The Broad Institute Genome Sequencing Center for Infectious Disease"/>
            <person name="Wu L."/>
            <person name="Ma J."/>
        </authorList>
    </citation>
    <scope>NUCLEOTIDE SEQUENCE [LARGE SCALE GENOMIC DNA]</scope>
    <source>
        <strain evidence="10">JCM 16923</strain>
    </source>
</reference>
<dbReference type="InterPro" id="IPR014284">
    <property type="entry name" value="RNA_pol_sigma-70_dom"/>
</dbReference>
<feature type="domain" description="RNA polymerase sigma-70 region 2" evidence="6">
    <location>
        <begin position="19"/>
        <end position="79"/>
    </location>
</feature>
<keyword evidence="4" id="KW-0238">DNA-binding</keyword>
<dbReference type="Gene3D" id="1.10.10.10">
    <property type="entry name" value="Winged helix-like DNA-binding domain superfamily/Winged helix DNA-binding domain"/>
    <property type="match status" value="1"/>
</dbReference>
<sequence>MAMDRDARAAVAAIDRDTRTRLLAVLASRFGDLDLAEDTLQEALIQALKTWPETGVPRSPEAWLTTTAKRKALDAVRREGVLARKLAELQIESDRTAPRAFGAGPADGEPAGLGDERLAMFFACAHPVLKPDDRLALTLRFVAGLTTAEVAHALLLPTATVQQRIVRAKKRIRALGVRFTEPAPAELPERLDCVLRVLYLLFSEGFARSAGADHVRDDLTAEAIDLARLIQRLSSGAETTGLLALLLLTEARRPARTDREGLPVPLADQDRSLWTPALLTEGIALAEEAAAGEGAASYAIQAAIAAVHAEAPTAEYTDWTQICVLYRLLATHEPGPVVRLGAAVAHGRAYGPAAGIAGLDALADDPALARYRPFHIARALTLAELGDDAAATQAYRRALDLPGNDAEDHFLADALRSSAARP</sequence>
<dbReference type="InterPro" id="IPR013325">
    <property type="entry name" value="RNA_pol_sigma_r2"/>
</dbReference>
<comment type="caution">
    <text evidence="9">The sequence shown here is derived from an EMBL/GenBank/DDBJ whole genome shotgun (WGS) entry which is preliminary data.</text>
</comment>
<proteinExistence type="inferred from homology"/>
<dbReference type="CDD" id="cd06171">
    <property type="entry name" value="Sigma70_r4"/>
    <property type="match status" value="1"/>
</dbReference>
<accession>A0ABP7PTU0</accession>
<dbReference type="NCBIfam" id="TIGR02937">
    <property type="entry name" value="sigma70-ECF"/>
    <property type="match status" value="1"/>
</dbReference>
<dbReference type="Pfam" id="PF08281">
    <property type="entry name" value="Sigma70_r4_2"/>
    <property type="match status" value="1"/>
</dbReference>
<protein>
    <submittedName>
        <fullName evidence="9">RNA polymerase sigma factor</fullName>
    </submittedName>
</protein>
<dbReference type="InterPro" id="IPR036388">
    <property type="entry name" value="WH-like_DNA-bd_sf"/>
</dbReference>
<dbReference type="EMBL" id="BAAAZW010000015">
    <property type="protein sequence ID" value="GAA3971167.1"/>
    <property type="molecule type" value="Genomic_DNA"/>
</dbReference>
<keyword evidence="5" id="KW-0804">Transcription</keyword>
<evidence type="ECO:0000256" key="3">
    <source>
        <dbReference type="ARBA" id="ARBA00023082"/>
    </source>
</evidence>
<dbReference type="Proteomes" id="UP001418444">
    <property type="component" value="Unassembled WGS sequence"/>
</dbReference>
<feature type="domain" description="RNA polymerase sigma factor 70 region 4 type 2" evidence="7">
    <location>
        <begin position="124"/>
        <end position="172"/>
    </location>
</feature>
<keyword evidence="2" id="KW-0805">Transcription regulation</keyword>
<evidence type="ECO:0000256" key="1">
    <source>
        <dbReference type="ARBA" id="ARBA00010641"/>
    </source>
</evidence>
<evidence type="ECO:0000256" key="4">
    <source>
        <dbReference type="ARBA" id="ARBA00023125"/>
    </source>
</evidence>
<dbReference type="PANTHER" id="PTHR47756:SF2">
    <property type="entry name" value="BLL6612 PROTEIN"/>
    <property type="match status" value="1"/>
</dbReference>
<dbReference type="InterPro" id="IPR007627">
    <property type="entry name" value="RNA_pol_sigma70_r2"/>
</dbReference>
<dbReference type="InterPro" id="IPR013324">
    <property type="entry name" value="RNA_pol_sigma_r3/r4-like"/>
</dbReference>
<dbReference type="InterPro" id="IPR046531">
    <property type="entry name" value="DUF6596"/>
</dbReference>
<dbReference type="SUPFAM" id="SSF88946">
    <property type="entry name" value="Sigma2 domain of RNA polymerase sigma factors"/>
    <property type="match status" value="1"/>
</dbReference>
<gene>
    <name evidence="9" type="ORF">GCM10022231_35820</name>
</gene>
<evidence type="ECO:0000313" key="10">
    <source>
        <dbReference type="Proteomes" id="UP001418444"/>
    </source>
</evidence>
<feature type="domain" description="DUF6596" evidence="8">
    <location>
        <begin position="190"/>
        <end position="290"/>
    </location>
</feature>
<dbReference type="PANTHER" id="PTHR47756">
    <property type="entry name" value="BLL6612 PROTEIN-RELATED"/>
    <property type="match status" value="1"/>
</dbReference>
<dbReference type="Pfam" id="PF20239">
    <property type="entry name" value="DUF6596"/>
    <property type="match status" value="1"/>
</dbReference>
<evidence type="ECO:0000259" key="6">
    <source>
        <dbReference type="Pfam" id="PF04542"/>
    </source>
</evidence>
<dbReference type="Pfam" id="PF04542">
    <property type="entry name" value="Sigma70_r2"/>
    <property type="match status" value="1"/>
</dbReference>
<evidence type="ECO:0000259" key="7">
    <source>
        <dbReference type="Pfam" id="PF08281"/>
    </source>
</evidence>
<evidence type="ECO:0000313" key="9">
    <source>
        <dbReference type="EMBL" id="GAA3971167.1"/>
    </source>
</evidence>
<comment type="similarity">
    <text evidence="1">Belongs to the sigma-70 factor family. ECF subfamily.</text>
</comment>
<dbReference type="Gene3D" id="1.10.1740.10">
    <property type="match status" value="1"/>
</dbReference>
<name>A0ABP7PTU0_9ACTN</name>
<dbReference type="RefSeq" id="WP_344786099.1">
    <property type="nucleotide sequence ID" value="NZ_BAAAZW010000015.1"/>
</dbReference>
<evidence type="ECO:0000256" key="2">
    <source>
        <dbReference type="ARBA" id="ARBA00023015"/>
    </source>
</evidence>
<evidence type="ECO:0000259" key="8">
    <source>
        <dbReference type="Pfam" id="PF20239"/>
    </source>
</evidence>